<reference evidence="2 3" key="1">
    <citation type="submission" date="2023-03" db="EMBL/GenBank/DDBJ databases">
        <title>Muricauda XX sp. nov. and Muricauda XXX sp. nov., two novel species isolated from Okinawa Trough.</title>
        <authorList>
            <person name="Cao W."/>
            <person name="Deng X."/>
        </authorList>
    </citation>
    <scope>NUCLEOTIDE SEQUENCE [LARGE SCALE GENOMIC DNA]</scope>
    <source>
        <strain evidence="2 3">81s02</strain>
    </source>
</reference>
<dbReference type="Gene3D" id="2.60.120.10">
    <property type="entry name" value="Jelly Rolls"/>
    <property type="match status" value="1"/>
</dbReference>
<feature type="domain" description="Quercetin 2,3-dioxygenase C-terminal cupin" evidence="1">
    <location>
        <begin position="158"/>
        <end position="222"/>
    </location>
</feature>
<gene>
    <name evidence="2" type="ORF">PY091_17825</name>
</gene>
<evidence type="ECO:0000313" key="2">
    <source>
        <dbReference type="EMBL" id="MDF0709076.1"/>
    </source>
</evidence>
<organism evidence="2 3">
    <name type="scientific">Flagellimonas okinawensis</name>
    <dbReference type="NCBI Taxonomy" id="3031324"/>
    <lineage>
        <taxon>Bacteria</taxon>
        <taxon>Pseudomonadati</taxon>
        <taxon>Bacteroidota</taxon>
        <taxon>Flavobacteriia</taxon>
        <taxon>Flavobacteriales</taxon>
        <taxon>Flavobacteriaceae</taxon>
        <taxon>Flagellimonas</taxon>
    </lineage>
</organism>
<name>A0ABT5XU44_9FLAO</name>
<dbReference type="Proteomes" id="UP001217083">
    <property type="component" value="Unassembled WGS sequence"/>
</dbReference>
<comment type="caution">
    <text evidence="2">The sequence shown here is derived from an EMBL/GenBank/DDBJ whole genome shotgun (WGS) entry which is preliminary data.</text>
</comment>
<dbReference type="EMBL" id="JARFVA010000009">
    <property type="protein sequence ID" value="MDF0709076.1"/>
    <property type="molecule type" value="Genomic_DNA"/>
</dbReference>
<dbReference type="RefSeq" id="WP_275650844.1">
    <property type="nucleotide sequence ID" value="NZ_JARFVA010000009.1"/>
</dbReference>
<protein>
    <recommendedName>
        <fullName evidence="1">Quercetin 2,3-dioxygenase C-terminal cupin domain-containing protein</fullName>
    </recommendedName>
</protein>
<sequence>MIAQKTARIFKSQRRNRQQVEGYQCLTTLINDDFNGKKQNPFEIFTSLNDETLAPNNSKFYYMEEGGHIILMPLVGMVEVEVSVDGKRKILIPEELQVLNMEKGQSLHISNPYDKEYVNYLQIHLTKNQFQGKKTFEGYGANSLHRLLKTGTSILNFGVFEGRNESQYKLENPNNGIFAFVINGVFEIEDRLLESRDGLALWDTDTVEMEALSENAIILLMETPLLDDLETKNL</sequence>
<proteinExistence type="predicted"/>
<keyword evidence="3" id="KW-1185">Reference proteome</keyword>
<evidence type="ECO:0000259" key="1">
    <source>
        <dbReference type="Pfam" id="PF17954"/>
    </source>
</evidence>
<accession>A0ABT5XU44</accession>
<dbReference type="InterPro" id="IPR014710">
    <property type="entry name" value="RmlC-like_jellyroll"/>
</dbReference>
<evidence type="ECO:0000313" key="3">
    <source>
        <dbReference type="Proteomes" id="UP001217083"/>
    </source>
</evidence>
<dbReference type="Pfam" id="PF17954">
    <property type="entry name" value="Pirin_C_2"/>
    <property type="match status" value="1"/>
</dbReference>
<dbReference type="InterPro" id="IPR041602">
    <property type="entry name" value="Quercetinase_C"/>
</dbReference>